<dbReference type="SUPFAM" id="SSF53850">
    <property type="entry name" value="Periplasmic binding protein-like II"/>
    <property type="match status" value="1"/>
</dbReference>
<feature type="domain" description="Solute-binding protein family 3/N-terminal" evidence="6">
    <location>
        <begin position="41"/>
        <end position="265"/>
    </location>
</feature>
<sequence length="280" mass="30511">MKRLVLAVVAAAVLSSVACARPQAVQFPAGTTMHRLQQDGRIRIGVKSDQPSLGFLNPATNHYEGFDIEIATIVAAELGLSRQQITFVTTTSRVRETYLIDGHVDIVVASYSMNDERRGRVGQAGPYFRTGQQLLVRRADKQVISGPDQIGRRTVCSASGSTSIDKWEQLYGTVPVAELTYTRCVQRLLTRSVDGVTTDGVVLLGYVAQLPTKLAVVGPEFSDDAYGIGYPKGDRAFCEFLNGVIAKAERDGRWNKAFHETLGRAGVRAPARPAIEPCRD</sequence>
<evidence type="ECO:0000259" key="6">
    <source>
        <dbReference type="SMART" id="SM00062"/>
    </source>
</evidence>
<dbReference type="PROSITE" id="PS51257">
    <property type="entry name" value="PROKAR_LIPOPROTEIN"/>
    <property type="match status" value="1"/>
</dbReference>
<dbReference type="PANTHER" id="PTHR30085:SF6">
    <property type="entry name" value="ABC TRANSPORTER GLUTAMINE-BINDING PROTEIN GLNH"/>
    <property type="match status" value="1"/>
</dbReference>
<dbReference type="Pfam" id="PF00497">
    <property type="entry name" value="SBP_bac_3"/>
    <property type="match status" value="1"/>
</dbReference>
<dbReference type="PANTHER" id="PTHR30085">
    <property type="entry name" value="AMINO ACID ABC TRANSPORTER PERMEASE"/>
    <property type="match status" value="1"/>
</dbReference>
<dbReference type="SMART" id="SM00062">
    <property type="entry name" value="PBPb"/>
    <property type="match status" value="1"/>
</dbReference>
<feature type="chain" id="PRO_5047330454" evidence="5">
    <location>
        <begin position="21"/>
        <end position="280"/>
    </location>
</feature>
<dbReference type="PROSITE" id="PS01039">
    <property type="entry name" value="SBP_BACTERIAL_3"/>
    <property type="match status" value="1"/>
</dbReference>
<organism evidence="7 8">
    <name type="scientific">Paractinoplanes bogorensis</name>
    <dbReference type="NCBI Taxonomy" id="1610840"/>
    <lineage>
        <taxon>Bacteria</taxon>
        <taxon>Bacillati</taxon>
        <taxon>Actinomycetota</taxon>
        <taxon>Actinomycetes</taxon>
        <taxon>Micromonosporales</taxon>
        <taxon>Micromonosporaceae</taxon>
        <taxon>Paractinoplanes</taxon>
    </lineage>
</organism>
<dbReference type="RefSeq" id="WP_215791547.1">
    <property type="nucleotide sequence ID" value="NZ_JAHKKG010000008.1"/>
</dbReference>
<evidence type="ECO:0000256" key="4">
    <source>
        <dbReference type="RuleBase" id="RU003744"/>
    </source>
</evidence>
<evidence type="ECO:0000313" key="7">
    <source>
        <dbReference type="EMBL" id="MBU2667300.1"/>
    </source>
</evidence>
<proteinExistence type="inferred from homology"/>
<reference evidence="7 8" key="1">
    <citation type="submission" date="2021-06" db="EMBL/GenBank/DDBJ databases">
        <title>Actinoplanes lichenicola sp. nov., and Actinoplanes ovalisporus sp. nov., isolated from lichen in Thailand.</title>
        <authorList>
            <person name="Saeng-In P."/>
            <person name="Kanchanasin P."/>
            <person name="Yuki M."/>
            <person name="Kudo T."/>
            <person name="Ohkuma M."/>
            <person name="Phongsopitanun W."/>
            <person name="Tanasupawat S."/>
        </authorList>
    </citation>
    <scope>NUCLEOTIDE SEQUENCE [LARGE SCALE GENOMIC DNA]</scope>
    <source>
        <strain evidence="7 8">NBRC 110975</strain>
    </source>
</reference>
<evidence type="ECO:0000256" key="1">
    <source>
        <dbReference type="ARBA" id="ARBA00010333"/>
    </source>
</evidence>
<keyword evidence="3 5" id="KW-0732">Signal</keyword>
<evidence type="ECO:0000313" key="8">
    <source>
        <dbReference type="Proteomes" id="UP001519654"/>
    </source>
</evidence>
<dbReference type="Proteomes" id="UP001519654">
    <property type="component" value="Unassembled WGS sequence"/>
</dbReference>
<dbReference type="EMBL" id="JAHKKG010000008">
    <property type="protein sequence ID" value="MBU2667300.1"/>
    <property type="molecule type" value="Genomic_DNA"/>
</dbReference>
<feature type="signal peptide" evidence="5">
    <location>
        <begin position="1"/>
        <end position="20"/>
    </location>
</feature>
<dbReference type="CDD" id="cd13690">
    <property type="entry name" value="PBP2_GluB"/>
    <property type="match status" value="1"/>
</dbReference>
<accession>A0ABS5YV27</accession>
<dbReference type="Gene3D" id="3.40.190.10">
    <property type="entry name" value="Periplasmic binding protein-like II"/>
    <property type="match status" value="2"/>
</dbReference>
<comment type="caution">
    <text evidence="7">The sequence shown here is derived from an EMBL/GenBank/DDBJ whole genome shotgun (WGS) entry which is preliminary data.</text>
</comment>
<dbReference type="InterPro" id="IPR051455">
    <property type="entry name" value="Bact_solute-bind_prot3"/>
</dbReference>
<name>A0ABS5YV27_9ACTN</name>
<evidence type="ECO:0000256" key="5">
    <source>
        <dbReference type="SAM" id="SignalP"/>
    </source>
</evidence>
<evidence type="ECO:0000256" key="2">
    <source>
        <dbReference type="ARBA" id="ARBA00022448"/>
    </source>
</evidence>
<keyword evidence="2" id="KW-0813">Transport</keyword>
<dbReference type="InterPro" id="IPR018313">
    <property type="entry name" value="SBP_3_CS"/>
</dbReference>
<comment type="similarity">
    <text evidence="1 4">Belongs to the bacterial solute-binding protein 3 family.</text>
</comment>
<protein>
    <submittedName>
        <fullName evidence="7">Glutamate ABC transporter substrate-binding protein</fullName>
    </submittedName>
</protein>
<gene>
    <name evidence="7" type="ORF">KOI35_27695</name>
</gene>
<dbReference type="InterPro" id="IPR001638">
    <property type="entry name" value="Solute-binding_3/MltF_N"/>
</dbReference>
<keyword evidence="8" id="KW-1185">Reference proteome</keyword>
<evidence type="ECO:0000256" key="3">
    <source>
        <dbReference type="ARBA" id="ARBA00022729"/>
    </source>
</evidence>